<gene>
    <name evidence="2" type="ORF">ES288_A11G361400v1</name>
</gene>
<organism evidence="2 3">
    <name type="scientific">Gossypium darwinii</name>
    <name type="common">Darwin's cotton</name>
    <name type="synonym">Gossypium barbadense var. darwinii</name>
    <dbReference type="NCBI Taxonomy" id="34276"/>
    <lineage>
        <taxon>Eukaryota</taxon>
        <taxon>Viridiplantae</taxon>
        <taxon>Streptophyta</taxon>
        <taxon>Embryophyta</taxon>
        <taxon>Tracheophyta</taxon>
        <taxon>Spermatophyta</taxon>
        <taxon>Magnoliopsida</taxon>
        <taxon>eudicotyledons</taxon>
        <taxon>Gunneridae</taxon>
        <taxon>Pentapetalae</taxon>
        <taxon>rosids</taxon>
        <taxon>malvids</taxon>
        <taxon>Malvales</taxon>
        <taxon>Malvaceae</taxon>
        <taxon>Malvoideae</taxon>
        <taxon>Gossypium</taxon>
    </lineage>
</organism>
<keyword evidence="1" id="KW-0732">Signal</keyword>
<feature type="chain" id="PRO_5022669389" evidence="1">
    <location>
        <begin position="18"/>
        <end position="73"/>
    </location>
</feature>
<keyword evidence="3" id="KW-1185">Reference proteome</keyword>
<accession>A0A5D2ET08</accession>
<evidence type="ECO:0000313" key="2">
    <source>
        <dbReference type="EMBL" id="TYG96570.1"/>
    </source>
</evidence>
<dbReference type="EMBL" id="CM017698">
    <property type="protein sequence ID" value="TYG96570.1"/>
    <property type="molecule type" value="Genomic_DNA"/>
</dbReference>
<protein>
    <submittedName>
        <fullName evidence="2">Uncharacterized protein</fullName>
    </submittedName>
</protein>
<dbReference type="Proteomes" id="UP000323506">
    <property type="component" value="Chromosome A11"/>
</dbReference>
<name>A0A5D2ET08_GOSDA</name>
<feature type="signal peptide" evidence="1">
    <location>
        <begin position="1"/>
        <end position="17"/>
    </location>
</feature>
<reference evidence="2 3" key="1">
    <citation type="submission" date="2019-06" db="EMBL/GenBank/DDBJ databases">
        <title>WGS assembly of Gossypium darwinii.</title>
        <authorList>
            <person name="Chen Z.J."/>
            <person name="Sreedasyam A."/>
            <person name="Ando A."/>
            <person name="Song Q."/>
            <person name="De L."/>
            <person name="Hulse-Kemp A."/>
            <person name="Ding M."/>
            <person name="Ye W."/>
            <person name="Kirkbride R."/>
            <person name="Jenkins J."/>
            <person name="Plott C."/>
            <person name="Lovell J."/>
            <person name="Lin Y.-M."/>
            <person name="Vaughn R."/>
            <person name="Liu B."/>
            <person name="Li W."/>
            <person name="Simpson S."/>
            <person name="Scheffler B."/>
            <person name="Saski C."/>
            <person name="Grover C."/>
            <person name="Hu G."/>
            <person name="Conover J."/>
            <person name="Carlson J."/>
            <person name="Shu S."/>
            <person name="Boston L."/>
            <person name="Williams M."/>
            <person name="Peterson D."/>
            <person name="Mcgee K."/>
            <person name="Jones D."/>
            <person name="Wendel J."/>
            <person name="Stelly D."/>
            <person name="Grimwood J."/>
            <person name="Schmutz J."/>
        </authorList>
    </citation>
    <scope>NUCLEOTIDE SEQUENCE [LARGE SCALE GENOMIC DNA]</scope>
    <source>
        <strain evidence="2">1808015.09</strain>
    </source>
</reference>
<dbReference type="AlphaFoldDB" id="A0A5D2ET08"/>
<evidence type="ECO:0000256" key="1">
    <source>
        <dbReference type="SAM" id="SignalP"/>
    </source>
</evidence>
<proteinExistence type="predicted"/>
<evidence type="ECO:0000313" key="3">
    <source>
        <dbReference type="Proteomes" id="UP000323506"/>
    </source>
</evidence>
<sequence length="73" mass="8207">MLGLILTFFLVSKFTASQVEVEAKDIVTSRNNVKDNPDPSDCDYIMNFCSCHPPKPTFVAFTFGKGLKAYKRI</sequence>